<dbReference type="Pfam" id="PF17921">
    <property type="entry name" value="Integrase_H2C2"/>
    <property type="match status" value="1"/>
</dbReference>
<dbReference type="Pfam" id="PF03564">
    <property type="entry name" value="DUF1759"/>
    <property type="match status" value="1"/>
</dbReference>
<keyword evidence="4" id="KW-1185">Reference proteome</keyword>
<dbReference type="Gene3D" id="3.30.420.10">
    <property type="entry name" value="Ribonuclease H-like superfamily/Ribonuclease H"/>
    <property type="match status" value="1"/>
</dbReference>
<dbReference type="InterPro" id="IPR040676">
    <property type="entry name" value="DUF5641"/>
</dbReference>
<proteinExistence type="predicted"/>
<name>A0ABM1ZSN0_AEDAL</name>
<reference evidence="4" key="1">
    <citation type="journal article" date="2015" name="Proc. Natl. Acad. Sci. U.S.A.">
        <title>Genome sequence of the Asian Tiger mosquito, Aedes albopictus, reveals insights into its biology, genetics, and evolution.</title>
        <authorList>
            <person name="Chen X.G."/>
            <person name="Jiang X."/>
            <person name="Gu J."/>
            <person name="Xu M."/>
            <person name="Wu Y."/>
            <person name="Deng Y."/>
            <person name="Zhang C."/>
            <person name="Bonizzoni M."/>
            <person name="Dermauw W."/>
            <person name="Vontas J."/>
            <person name="Armbruster P."/>
            <person name="Huang X."/>
            <person name="Yang Y."/>
            <person name="Zhang H."/>
            <person name="He W."/>
            <person name="Peng H."/>
            <person name="Liu Y."/>
            <person name="Wu K."/>
            <person name="Chen J."/>
            <person name="Lirakis M."/>
            <person name="Topalis P."/>
            <person name="Van Leeuwen T."/>
            <person name="Hall A.B."/>
            <person name="Jiang X."/>
            <person name="Thorpe C."/>
            <person name="Mueller R.L."/>
            <person name="Sun C."/>
            <person name="Waterhouse R.M."/>
            <person name="Yan G."/>
            <person name="Tu Z.J."/>
            <person name="Fang X."/>
            <person name="James A.A."/>
        </authorList>
    </citation>
    <scope>NUCLEOTIDE SEQUENCE [LARGE SCALE GENOMIC DNA]</scope>
    <source>
        <strain evidence="4">Foshan</strain>
    </source>
</reference>
<evidence type="ECO:0000313" key="4">
    <source>
        <dbReference type="Proteomes" id="UP000069940"/>
    </source>
</evidence>
<dbReference type="SUPFAM" id="SSF56672">
    <property type="entry name" value="DNA/RNA polymerases"/>
    <property type="match status" value="1"/>
</dbReference>
<dbReference type="RefSeq" id="XP_062714738.1">
    <property type="nucleotide sequence ID" value="XM_062858754.1"/>
</dbReference>
<dbReference type="Pfam" id="PF05380">
    <property type="entry name" value="Peptidase_A17"/>
    <property type="match status" value="1"/>
</dbReference>
<dbReference type="InterPro" id="IPR005312">
    <property type="entry name" value="DUF1759"/>
</dbReference>
<dbReference type="Proteomes" id="UP000069940">
    <property type="component" value="Unassembled WGS sequence"/>
</dbReference>
<dbReference type="SUPFAM" id="SSF53098">
    <property type="entry name" value="Ribonuclease H-like"/>
    <property type="match status" value="1"/>
</dbReference>
<feature type="compositionally biased region" description="Polar residues" evidence="1">
    <location>
        <begin position="452"/>
        <end position="464"/>
    </location>
</feature>
<dbReference type="InterPro" id="IPR001584">
    <property type="entry name" value="Integrase_cat-core"/>
</dbReference>
<dbReference type="InterPro" id="IPR036397">
    <property type="entry name" value="RNaseH_sf"/>
</dbReference>
<dbReference type="PANTHER" id="PTHR47331">
    <property type="entry name" value="PHD-TYPE DOMAIN-CONTAINING PROTEIN"/>
    <property type="match status" value="1"/>
</dbReference>
<organism evidence="3 4">
    <name type="scientific">Aedes albopictus</name>
    <name type="common">Asian tiger mosquito</name>
    <name type="synonym">Stegomyia albopicta</name>
    <dbReference type="NCBI Taxonomy" id="7160"/>
    <lineage>
        <taxon>Eukaryota</taxon>
        <taxon>Metazoa</taxon>
        <taxon>Ecdysozoa</taxon>
        <taxon>Arthropoda</taxon>
        <taxon>Hexapoda</taxon>
        <taxon>Insecta</taxon>
        <taxon>Pterygota</taxon>
        <taxon>Neoptera</taxon>
        <taxon>Endopterygota</taxon>
        <taxon>Diptera</taxon>
        <taxon>Nematocera</taxon>
        <taxon>Culicoidea</taxon>
        <taxon>Culicidae</taxon>
        <taxon>Culicinae</taxon>
        <taxon>Aedini</taxon>
        <taxon>Aedes</taxon>
        <taxon>Stegomyia</taxon>
    </lineage>
</organism>
<evidence type="ECO:0000259" key="2">
    <source>
        <dbReference type="PROSITE" id="PS50994"/>
    </source>
</evidence>
<feature type="compositionally biased region" description="Polar residues" evidence="1">
    <location>
        <begin position="297"/>
        <end position="307"/>
    </location>
</feature>
<dbReference type="PANTHER" id="PTHR47331:SF1">
    <property type="entry name" value="GAG-LIKE PROTEIN"/>
    <property type="match status" value="1"/>
</dbReference>
<dbReference type="InterPro" id="IPR043502">
    <property type="entry name" value="DNA/RNA_pol_sf"/>
</dbReference>
<dbReference type="InterPro" id="IPR041588">
    <property type="entry name" value="Integrase_H2C2"/>
</dbReference>
<dbReference type="Pfam" id="PF18701">
    <property type="entry name" value="DUF5641"/>
    <property type="match status" value="1"/>
</dbReference>
<reference evidence="3" key="2">
    <citation type="submission" date="2025-05" db="UniProtKB">
        <authorList>
            <consortium name="EnsemblMetazoa"/>
        </authorList>
    </citation>
    <scope>IDENTIFICATION</scope>
    <source>
        <strain evidence="3">Foshan</strain>
    </source>
</reference>
<dbReference type="EnsemblMetazoa" id="AALFPA23_021282.R31454">
    <property type="protein sequence ID" value="AALFPA23_021282.P31454"/>
    <property type="gene ID" value="AALFPA23_021282"/>
</dbReference>
<evidence type="ECO:0000313" key="3">
    <source>
        <dbReference type="EnsemblMetazoa" id="AALFPA23_021282.P31454"/>
    </source>
</evidence>
<feature type="domain" description="Integrase catalytic" evidence="2">
    <location>
        <begin position="1489"/>
        <end position="1685"/>
    </location>
</feature>
<dbReference type="InterPro" id="IPR008042">
    <property type="entry name" value="Retrotrans_Pao"/>
</dbReference>
<feature type="region of interest" description="Disordered" evidence="1">
    <location>
        <begin position="297"/>
        <end position="327"/>
    </location>
</feature>
<dbReference type="GeneID" id="134291252"/>
<dbReference type="InterPro" id="IPR012337">
    <property type="entry name" value="RNaseH-like_sf"/>
</dbReference>
<sequence length="1809" mass="205056">MVLRQCKKTKKLLLKRNNIIGSAKLIKEYDENFVFDRDFPQLKFRLETLDSLWEKFNEVQAEIELEDELSEELAEERVDFETQYFELKGSLATKLAVFDERAERRPGSPGAPPAHAPFVRLPELKIPEFSGDYDEWMNFHDLFTTLIHTNGQLSAVQKFQYLKTVLKGDALRLVQSLAVSAANYAIAWDLLKKRFDNKNFLIKQHFSALMSTPSVRKESSSALCNLADEFDKHVSVLNKLEDPREHWNSFLVELLSSKLDPLTQKEWENQLQENVRPVYADLVAFIQKRSRILQSITLSQPSPSASKSEPKHESRPARSKTSLYHSANSDSTQKCSLCKQSHTLSQCDEFRKLTPQKRFELAKRQGLCLNCLKSSHMMKNCSAGSCRTCNKRHHTLLHLNSQSASNTESHDKSVAAQVGQCQQSSQSATVVESPSSVPCIVDQCHGVPRVTGSASSPSVRPTNRSLSSVSSPVPPAIPSSLAHSSSQVTNCQTVTPSHSSVSKACISSVFMLTAYVKVQHVDGTHILARALLDCASEANFVTQSLAQRLCSKRTPANIDVYGISQTVKQVKHKTIITVSSRYGSYTSSMEFLILPTLTRDLPTATVDISKWVIPRHLPLADPKFNIAHDIDLIIGIKNFFSILENDQISVGNGLPVLRKTVFGYVVAGEAEQPWAPSVVCNVSSIDNLESMVHKFWEVESFEKGKALSLEELYCENHFRKTHYRASDGRYVVRLPIRGEMLDSLGESFRIAERRFSAIERKLSSDPHLHAEYSKFMDEYLLLGHMEEIKPDLSPSTPHFYLPHHAIQRPDSTTTKTRVVFDASCRGSNNISLNDLCYIGPTVQPPLIATLVNFRIPRFAVSADAEKMYRQVWVHPDDSLLQLILFRENPAEELKTYRLKTVTYGTAPAPYLATRVLNQLAEDEADKYPLAAPKVGKCFYVDDYFSGDDNEQRLVETNHQLIELLRSGGFNMRKWSSNSPTVLSQIPESLRDARTELDISQSDSVKALGLLWHPQSDEFSFNVPDLTSSEPITKRLVLSEMSRLFDPMGLVGASIVGAKIFLQALWFENFSWDDVLPEQYQEWWIQFRNEIVTLSALRIPRRILIEDYRAVEFHVFSDASEHAYGCCMYVKSISSTGEQQCNLVIAKSRISPLRNLSIPRLELCAAVLGAQLADFVLDSTKLAFPVTFWTDSSIVLHWIASSSTPWKVFVSNRIAEIHRLTGGSMWRHVPTELNPADKISREVSPSLLMEDSLWWHGPPYLRQNSDTWPENCIKLTPLHQEARKTESKQVVSVVVAHHDTIDLIEQHSSLSHLQRKVAWLRRFANNCRTKPPERRKFGPLSHMEMEHALMELVRQTQQVYFSAEIEFLKKYKGTIRKAFSFKSPLKTLCPFLDSNGLLRITGRLQHLNISYDTKHPLVLPQKAHLTTLIVRATHIRMLHAGPQLLLSTLRQRYWPVRGRDLAKKAVRECITCFRCRPRNVCQIMGPLPAVRVTPSRAFTHCGVDYCGPFSVSIPNRRGPSVKIHVAIFVCMSSKAVHIDMVYNLTSDAFVNALKRLVGRRGRVSDIYCDNARTFVGANRMLEENRKQFDAMHRSRELHSFCAEAGITFHFNPARSPHCGGLWEASVKTFKYHLYRVMKDTVLNTDDFNTLIIQIEGIMNSRPLCPMSSDPGDVVALTPGHLLVGEPLCSLPEPDLCNTPINRLNSFQKMQRSLQHFWKAWSRDYVAQLQDRKKWPTVHPDIEVGTLVLLKDDNAPPMRWNLGRIEEVFPGKDGHVRVVQVRTAHGSYRRAIIEVCPLPIEDPSPQQPTTH</sequence>
<dbReference type="CDD" id="cd00303">
    <property type="entry name" value="retropepsin_like"/>
    <property type="match status" value="1"/>
</dbReference>
<accession>A0ABM1ZSN0</accession>
<evidence type="ECO:0000256" key="1">
    <source>
        <dbReference type="SAM" id="MobiDB-lite"/>
    </source>
</evidence>
<dbReference type="PROSITE" id="PS50994">
    <property type="entry name" value="INTEGRASE"/>
    <property type="match status" value="1"/>
</dbReference>
<protein>
    <recommendedName>
        <fullName evidence="2">Integrase catalytic domain-containing protein</fullName>
    </recommendedName>
</protein>
<dbReference type="CDD" id="cd01644">
    <property type="entry name" value="RT_pepA17"/>
    <property type="match status" value="1"/>
</dbReference>
<feature type="region of interest" description="Disordered" evidence="1">
    <location>
        <begin position="450"/>
        <end position="474"/>
    </location>
</feature>